<feature type="compositionally biased region" description="Low complexity" evidence="1">
    <location>
        <begin position="68"/>
        <end position="80"/>
    </location>
</feature>
<feature type="region of interest" description="Disordered" evidence="1">
    <location>
        <begin position="66"/>
        <end position="127"/>
    </location>
</feature>
<protein>
    <submittedName>
        <fullName evidence="2">Uncharacterized protein</fullName>
    </submittedName>
</protein>
<sequence>MGSATPDPRRMQRRDSSPRTTTKRRPRLLRASATELSITTSNASRNSLATSHECGRATDLLNRVAFVSGSPPSSGIRPSSPLSPPTPTYDSIGPRRGGVMDNAGNGGDGDLSVSPTSHIDDYRNLHHHHPGRYFSFPSFDVYEEGQHDEEDKDASMKSP</sequence>
<feature type="compositionally biased region" description="Basic and acidic residues" evidence="1">
    <location>
        <begin position="7"/>
        <end position="17"/>
    </location>
</feature>
<reference evidence="2 3" key="1">
    <citation type="journal article" date="2024" name="Commun. Biol.">
        <title>Comparative genomic analysis of thermophilic fungi reveals convergent evolutionary adaptations and gene losses.</title>
        <authorList>
            <person name="Steindorff A.S."/>
            <person name="Aguilar-Pontes M.V."/>
            <person name="Robinson A.J."/>
            <person name="Andreopoulos B."/>
            <person name="LaButti K."/>
            <person name="Kuo A."/>
            <person name="Mondo S."/>
            <person name="Riley R."/>
            <person name="Otillar R."/>
            <person name="Haridas S."/>
            <person name="Lipzen A."/>
            <person name="Grimwood J."/>
            <person name="Schmutz J."/>
            <person name="Clum A."/>
            <person name="Reid I.D."/>
            <person name="Moisan M.C."/>
            <person name="Butler G."/>
            <person name="Nguyen T.T.M."/>
            <person name="Dewar K."/>
            <person name="Conant G."/>
            <person name="Drula E."/>
            <person name="Henrissat B."/>
            <person name="Hansel C."/>
            <person name="Singer S."/>
            <person name="Hutchinson M.I."/>
            <person name="de Vries R.P."/>
            <person name="Natvig D.O."/>
            <person name="Powell A.J."/>
            <person name="Tsang A."/>
            <person name="Grigoriev I.V."/>
        </authorList>
    </citation>
    <scope>NUCLEOTIDE SEQUENCE [LARGE SCALE GENOMIC DNA]</scope>
    <source>
        <strain evidence="2 3">ATCC 24622</strain>
    </source>
</reference>
<comment type="caution">
    <text evidence="2">The sequence shown here is derived from an EMBL/GenBank/DDBJ whole genome shotgun (WGS) entry which is preliminary data.</text>
</comment>
<dbReference type="Proteomes" id="UP001586593">
    <property type="component" value="Unassembled WGS sequence"/>
</dbReference>
<dbReference type="EMBL" id="JAZHXJ010000081">
    <property type="protein sequence ID" value="KAL1876330.1"/>
    <property type="molecule type" value="Genomic_DNA"/>
</dbReference>
<organism evidence="2 3">
    <name type="scientific">Phialemonium thermophilum</name>
    <dbReference type="NCBI Taxonomy" id="223376"/>
    <lineage>
        <taxon>Eukaryota</taxon>
        <taxon>Fungi</taxon>
        <taxon>Dikarya</taxon>
        <taxon>Ascomycota</taxon>
        <taxon>Pezizomycotina</taxon>
        <taxon>Sordariomycetes</taxon>
        <taxon>Sordariomycetidae</taxon>
        <taxon>Cephalothecales</taxon>
        <taxon>Cephalothecaceae</taxon>
        <taxon>Phialemonium</taxon>
    </lineage>
</organism>
<name>A0ABR3XKU1_9PEZI</name>
<accession>A0ABR3XKU1</accession>
<keyword evidence="3" id="KW-1185">Reference proteome</keyword>
<feature type="compositionally biased region" description="Polar residues" evidence="1">
    <location>
        <begin position="34"/>
        <end position="50"/>
    </location>
</feature>
<feature type="region of interest" description="Disordered" evidence="1">
    <location>
        <begin position="1"/>
        <end position="51"/>
    </location>
</feature>
<evidence type="ECO:0000256" key="1">
    <source>
        <dbReference type="SAM" id="MobiDB-lite"/>
    </source>
</evidence>
<proteinExistence type="predicted"/>
<evidence type="ECO:0000313" key="3">
    <source>
        <dbReference type="Proteomes" id="UP001586593"/>
    </source>
</evidence>
<evidence type="ECO:0000313" key="2">
    <source>
        <dbReference type="EMBL" id="KAL1876330.1"/>
    </source>
</evidence>
<gene>
    <name evidence="2" type="ORF">VTK73DRAFT_9573</name>
</gene>